<reference evidence="2 3" key="1">
    <citation type="journal article" date="2023" name="Arcadia Sci">
        <title>De novo assembly of a long-read Amblyomma americanum tick genome.</title>
        <authorList>
            <person name="Chou S."/>
            <person name="Poskanzer K.E."/>
            <person name="Rollins M."/>
            <person name="Thuy-Boun P.S."/>
        </authorList>
    </citation>
    <scope>NUCLEOTIDE SEQUENCE [LARGE SCALE GENOMIC DNA]</scope>
    <source>
        <strain evidence="2">F_SG_1</strain>
        <tissue evidence="2">Salivary glands</tissue>
    </source>
</reference>
<gene>
    <name evidence="2" type="ORF">V5799_025720</name>
</gene>
<dbReference type="EMBL" id="JARKHS020020216">
    <property type="protein sequence ID" value="KAK8771036.1"/>
    <property type="molecule type" value="Genomic_DNA"/>
</dbReference>
<protein>
    <submittedName>
        <fullName evidence="2">Uncharacterized protein</fullName>
    </submittedName>
</protein>
<sequence length="365" mass="39447">MHQCTPLGLYGNYLYCGGGGRTARAPPEACAMTGLTRKNHRASICTFENVRTFFRTGDGLTSLFSIGARPNNSPLVLTMGCEGSDRKVELCIVIFLCSFGIRQSKMTPLPQREILEVGPLGISEALQGKDDNGMSENWTFPHIGSTFSVGLLSPAIKRKSLLGGLPSLNVRPRNTFISTRPRGTETYPGVTTHRQSLFEDGSPIQKELSEKRRRELRNSEDESPALFSSVKQTALTIARSGMGNKEGVMTNYASEATSLEQNTARRKPLIRADKIEGQGVSQARSLPNMSGVRIGSSSNLGTGAAATLPEIGKNPSIEPLGNANFPVIGPVINTQYEVTERAKLLAFLVLEIGEEGQYKASGSQH</sequence>
<evidence type="ECO:0000256" key="1">
    <source>
        <dbReference type="SAM" id="MobiDB-lite"/>
    </source>
</evidence>
<organism evidence="2 3">
    <name type="scientific">Amblyomma americanum</name>
    <name type="common">Lone star tick</name>
    <dbReference type="NCBI Taxonomy" id="6943"/>
    <lineage>
        <taxon>Eukaryota</taxon>
        <taxon>Metazoa</taxon>
        <taxon>Ecdysozoa</taxon>
        <taxon>Arthropoda</taxon>
        <taxon>Chelicerata</taxon>
        <taxon>Arachnida</taxon>
        <taxon>Acari</taxon>
        <taxon>Parasitiformes</taxon>
        <taxon>Ixodida</taxon>
        <taxon>Ixodoidea</taxon>
        <taxon>Ixodidae</taxon>
        <taxon>Amblyomminae</taxon>
        <taxon>Amblyomma</taxon>
    </lineage>
</organism>
<comment type="caution">
    <text evidence="2">The sequence shown here is derived from an EMBL/GenBank/DDBJ whole genome shotgun (WGS) entry which is preliminary data.</text>
</comment>
<feature type="region of interest" description="Disordered" evidence="1">
    <location>
        <begin position="173"/>
        <end position="205"/>
    </location>
</feature>
<dbReference type="Proteomes" id="UP001321473">
    <property type="component" value="Unassembled WGS sequence"/>
</dbReference>
<proteinExistence type="predicted"/>
<dbReference type="AlphaFoldDB" id="A0AAQ4E8H5"/>
<keyword evidence="3" id="KW-1185">Reference proteome</keyword>
<evidence type="ECO:0000313" key="3">
    <source>
        <dbReference type="Proteomes" id="UP001321473"/>
    </source>
</evidence>
<evidence type="ECO:0000313" key="2">
    <source>
        <dbReference type="EMBL" id="KAK8771036.1"/>
    </source>
</evidence>
<accession>A0AAQ4E8H5</accession>
<name>A0AAQ4E8H5_AMBAM</name>